<feature type="compositionally biased region" description="Basic residues" evidence="1">
    <location>
        <begin position="248"/>
        <end position="267"/>
    </location>
</feature>
<evidence type="ECO:0000256" key="1">
    <source>
        <dbReference type="SAM" id="MobiDB-lite"/>
    </source>
</evidence>
<evidence type="ECO:0000259" key="2">
    <source>
        <dbReference type="Pfam" id="PF09361"/>
    </source>
</evidence>
<evidence type="ECO:0000313" key="4">
    <source>
        <dbReference type="Proteomes" id="UP000005744"/>
    </source>
</evidence>
<dbReference type="InterPro" id="IPR018968">
    <property type="entry name" value="Phasin"/>
</dbReference>
<dbReference type="AlphaFoldDB" id="I3CDC8"/>
<proteinExistence type="predicted"/>
<accession>I3CDC8</accession>
<gene>
    <name evidence="3" type="ORF">BegalDRAFT_0709</name>
</gene>
<name>I3CDC8_9GAMM</name>
<keyword evidence="4" id="KW-1185">Reference proteome</keyword>
<feature type="compositionally biased region" description="Low complexity" evidence="1">
    <location>
        <begin position="233"/>
        <end position="247"/>
    </location>
</feature>
<dbReference type="RefSeq" id="WP_002683707.1">
    <property type="nucleotide sequence ID" value="NZ_JH600070.1"/>
</dbReference>
<feature type="domain" description="Phasin" evidence="2">
    <location>
        <begin position="8"/>
        <end position="104"/>
    </location>
</feature>
<dbReference type="EMBL" id="JH600070">
    <property type="protein sequence ID" value="EIJ41621.1"/>
    <property type="molecule type" value="Genomic_DNA"/>
</dbReference>
<dbReference type="OrthoDB" id="9968282at2"/>
<evidence type="ECO:0000313" key="3">
    <source>
        <dbReference type="EMBL" id="EIJ41621.1"/>
    </source>
</evidence>
<organism evidence="3 4">
    <name type="scientific">Beggiatoa alba B18LD</name>
    <dbReference type="NCBI Taxonomy" id="395493"/>
    <lineage>
        <taxon>Bacteria</taxon>
        <taxon>Pseudomonadati</taxon>
        <taxon>Pseudomonadota</taxon>
        <taxon>Gammaproteobacteria</taxon>
        <taxon>Thiotrichales</taxon>
        <taxon>Thiotrichaceae</taxon>
        <taxon>Beggiatoa</taxon>
    </lineage>
</organism>
<protein>
    <submittedName>
        <fullName evidence="3">Phasin protein</fullName>
    </submittedName>
</protein>
<dbReference type="STRING" id="395493.BegalDRAFT_0709"/>
<dbReference type="Pfam" id="PF09361">
    <property type="entry name" value="Phasin_2"/>
    <property type="match status" value="1"/>
</dbReference>
<feature type="region of interest" description="Disordered" evidence="1">
    <location>
        <begin position="227"/>
        <end position="267"/>
    </location>
</feature>
<dbReference type="HOGENOM" id="CLU_1040763_0_0_6"/>
<reference evidence="3 4" key="1">
    <citation type="submission" date="2011-11" db="EMBL/GenBank/DDBJ databases">
        <title>Improved High-Quality Draft sequence of Beggiatoa alba B18lD.</title>
        <authorList>
            <consortium name="US DOE Joint Genome Institute"/>
            <person name="Lucas S."/>
            <person name="Han J."/>
            <person name="Lapidus A."/>
            <person name="Cheng J.-F."/>
            <person name="Goodwin L."/>
            <person name="Pitluck S."/>
            <person name="Peters L."/>
            <person name="Mikhailova N."/>
            <person name="Held B."/>
            <person name="Detter J.C."/>
            <person name="Han C."/>
            <person name="Tapia R."/>
            <person name="Land M."/>
            <person name="Hauser L."/>
            <person name="Kyrpides N."/>
            <person name="Ivanova N."/>
            <person name="Pagani I."/>
            <person name="Samuel K."/>
            <person name="Teske A."/>
            <person name="Mueller J."/>
            <person name="Woyke T."/>
        </authorList>
    </citation>
    <scope>NUCLEOTIDE SEQUENCE [LARGE SCALE GENOMIC DNA]</scope>
    <source>
        <strain evidence="3 4">B18LD</strain>
    </source>
</reference>
<sequence length="267" mass="29316">MPMQFKNWSELNKNAFLSVQQFADLQNTFFKNLTQKQLDMVGLYMESGAKQLRAFSEVKDFSHVFTKQFAVLNEVNQSLLNHYQSILKMIVDLQVDFTKLAEQSYRQSSQLTEEKIKAVLTVADKAVEKSAETVQKTADVITTATANVVAPIVETVTAVEKTIVETVETVVETPVAQAETVTQTSLLIDEKTDTPAVEKTIVETVKTVVETSVAQAETATQTSLLVDEKPETPAAVASPVKKVVSPKARSHAAKSTAKKRPSPSKPV</sequence>
<dbReference type="Proteomes" id="UP000005744">
    <property type="component" value="Unassembled WGS sequence"/>
</dbReference>